<dbReference type="AlphaFoldDB" id="A0A268FAI7"/>
<reference evidence="7 8" key="1">
    <citation type="submission" date="2017-07" db="EMBL/GenBank/DDBJ databases">
        <title>Isolation and whole genome analysis of endospore-forming bacteria from heroin.</title>
        <authorList>
            <person name="Kalinowski J."/>
            <person name="Ahrens B."/>
            <person name="Al-Dilaimi A."/>
            <person name="Winkler A."/>
            <person name="Wibberg D."/>
            <person name="Schleenbecker U."/>
            <person name="Ruckert C."/>
            <person name="Wolfel R."/>
            <person name="Grass G."/>
        </authorList>
    </citation>
    <scope>NUCLEOTIDE SEQUENCE [LARGE SCALE GENOMIC DNA]</scope>
    <source>
        <strain evidence="7 8">7521-2</strain>
    </source>
</reference>
<keyword evidence="6" id="KW-0472">Membrane</keyword>
<proteinExistence type="predicted"/>
<keyword evidence="4" id="KW-0812">Transmembrane</keyword>
<evidence type="ECO:0000256" key="3">
    <source>
        <dbReference type="ARBA" id="ARBA00022475"/>
    </source>
</evidence>
<name>A0A268FAI7_NIACI</name>
<dbReference type="CDD" id="cd06173">
    <property type="entry name" value="MFS_MefA_like"/>
    <property type="match status" value="1"/>
</dbReference>
<dbReference type="InterPro" id="IPR011701">
    <property type="entry name" value="MFS"/>
</dbReference>
<dbReference type="Pfam" id="PF07690">
    <property type="entry name" value="MFS_1"/>
    <property type="match status" value="1"/>
</dbReference>
<keyword evidence="2" id="KW-0813">Transport</keyword>
<keyword evidence="5" id="KW-1133">Transmembrane helix</keyword>
<keyword evidence="3" id="KW-1003">Cell membrane</keyword>
<dbReference type="GO" id="GO:0022857">
    <property type="term" value="F:transmembrane transporter activity"/>
    <property type="evidence" value="ECO:0007669"/>
    <property type="project" value="InterPro"/>
</dbReference>
<dbReference type="KEGG" id="bcir:C2I06_11435"/>
<dbReference type="InterPro" id="IPR036259">
    <property type="entry name" value="MFS_trans_sf"/>
</dbReference>
<comment type="subcellular location">
    <subcellularLocation>
        <location evidence="1">Cell membrane</location>
        <topology evidence="1">Multi-pass membrane protein</topology>
    </subcellularLocation>
</comment>
<dbReference type="PROSITE" id="PS50850">
    <property type="entry name" value="MFS"/>
    <property type="match status" value="1"/>
</dbReference>
<sequence>MKYFQYYGGTELSNIFKVKNFNFYFLGNLFSGIGDAIFTITLSWYIVDVHQSGYIMGTVLLLMGIARFVFGLIGGAIVDNMGPRRVMISSDLLRGIIIAVFYSFFIFSTIPLWLIIIISITFGIVDAFYWPAADAIKPRLVAKELYSKANSSYYTMVRILNIVGPAIGGFLLGLYSYSLIYLLIFISFILSAISINFIDLKEERIKYINKGGKIVRKFIDDVVEGLLFVKNEKILIILISTMTLANIGANGIMAVLPFQVKVLEFGANGLGMLQMSLALGSAIAGGIFTFKSIKTPSLNYVLIGFLGQGVFFGIITWFNSFTYILVSLFIVGIFTALVGVFIPTILQTIVPQQLMGRVSSVLMTFSMASTPISHFIFGFLTDLYSPSIMFLIAGLIETAVALIALFYVKKLKLKQVLERKAI</sequence>
<dbReference type="Proteomes" id="UP000216961">
    <property type="component" value="Unassembled WGS sequence"/>
</dbReference>
<accession>A0A268FAI7</accession>
<evidence type="ECO:0000256" key="5">
    <source>
        <dbReference type="ARBA" id="ARBA00022989"/>
    </source>
</evidence>
<evidence type="ECO:0000256" key="6">
    <source>
        <dbReference type="ARBA" id="ARBA00023136"/>
    </source>
</evidence>
<dbReference type="SUPFAM" id="SSF103473">
    <property type="entry name" value="MFS general substrate transporter"/>
    <property type="match status" value="1"/>
</dbReference>
<evidence type="ECO:0000313" key="7">
    <source>
        <dbReference type="EMBL" id="PAD82378.1"/>
    </source>
</evidence>
<evidence type="ECO:0000256" key="4">
    <source>
        <dbReference type="ARBA" id="ARBA00022692"/>
    </source>
</evidence>
<evidence type="ECO:0000256" key="1">
    <source>
        <dbReference type="ARBA" id="ARBA00004651"/>
    </source>
</evidence>
<dbReference type="PANTHER" id="PTHR23513:SF6">
    <property type="entry name" value="MAJOR FACILITATOR SUPERFAMILY ASSOCIATED DOMAIN-CONTAINING PROTEIN"/>
    <property type="match status" value="1"/>
</dbReference>
<gene>
    <name evidence="7" type="ORF">CHH57_15085</name>
</gene>
<dbReference type="Gene3D" id="1.20.1250.20">
    <property type="entry name" value="MFS general substrate transporter like domains"/>
    <property type="match status" value="1"/>
</dbReference>
<dbReference type="GO" id="GO:0005886">
    <property type="term" value="C:plasma membrane"/>
    <property type="evidence" value="ECO:0007669"/>
    <property type="project" value="UniProtKB-SubCell"/>
</dbReference>
<protein>
    <submittedName>
        <fullName evidence="7">Uncharacterized protein</fullName>
    </submittedName>
</protein>
<dbReference type="EMBL" id="NPBQ01000092">
    <property type="protein sequence ID" value="PAD82378.1"/>
    <property type="molecule type" value="Genomic_DNA"/>
</dbReference>
<evidence type="ECO:0000313" key="8">
    <source>
        <dbReference type="Proteomes" id="UP000216961"/>
    </source>
</evidence>
<evidence type="ECO:0000256" key="2">
    <source>
        <dbReference type="ARBA" id="ARBA00022448"/>
    </source>
</evidence>
<comment type="caution">
    <text evidence="7">The sequence shown here is derived from an EMBL/GenBank/DDBJ whole genome shotgun (WGS) entry which is preliminary data.</text>
</comment>
<dbReference type="InterPro" id="IPR020846">
    <property type="entry name" value="MFS_dom"/>
</dbReference>
<organism evidence="7 8">
    <name type="scientific">Niallia circulans</name>
    <name type="common">Bacillus circulans</name>
    <dbReference type="NCBI Taxonomy" id="1397"/>
    <lineage>
        <taxon>Bacteria</taxon>
        <taxon>Bacillati</taxon>
        <taxon>Bacillota</taxon>
        <taxon>Bacilli</taxon>
        <taxon>Bacillales</taxon>
        <taxon>Bacillaceae</taxon>
        <taxon>Niallia</taxon>
    </lineage>
</organism>
<dbReference type="PANTHER" id="PTHR23513">
    <property type="entry name" value="INTEGRAL MEMBRANE EFFLUX PROTEIN-RELATED"/>
    <property type="match status" value="1"/>
</dbReference>